<feature type="domain" description="Phorbol-ester/DAG-type" evidence="4">
    <location>
        <begin position="617"/>
        <end position="671"/>
    </location>
</feature>
<dbReference type="InterPro" id="IPR046349">
    <property type="entry name" value="C1-like_sf"/>
</dbReference>
<feature type="compositionally biased region" description="Low complexity" evidence="3">
    <location>
        <begin position="214"/>
        <end position="228"/>
    </location>
</feature>
<dbReference type="InterPro" id="IPR002219">
    <property type="entry name" value="PKC_DAG/PE"/>
</dbReference>
<keyword evidence="1" id="KW-0479">Metal-binding</keyword>
<evidence type="ECO:0000259" key="4">
    <source>
        <dbReference type="PROSITE" id="PS50081"/>
    </source>
</evidence>
<evidence type="ECO:0000256" key="3">
    <source>
        <dbReference type="SAM" id="MobiDB-lite"/>
    </source>
</evidence>
<feature type="region of interest" description="Disordered" evidence="3">
    <location>
        <begin position="136"/>
        <end position="164"/>
    </location>
</feature>
<reference evidence="5" key="1">
    <citation type="journal article" date="2018" name="Genome Biol. Evol.">
        <title>Genomics and development of Lentinus tigrinus, a white-rot wood-decaying mushroom with dimorphic fruiting bodies.</title>
        <authorList>
            <person name="Wu B."/>
            <person name="Xu Z."/>
            <person name="Knudson A."/>
            <person name="Carlson A."/>
            <person name="Chen N."/>
            <person name="Kovaka S."/>
            <person name="LaButti K."/>
            <person name="Lipzen A."/>
            <person name="Pennachio C."/>
            <person name="Riley R."/>
            <person name="Schakwitz W."/>
            <person name="Umezawa K."/>
            <person name="Ohm R.A."/>
            <person name="Grigoriev I.V."/>
            <person name="Nagy L.G."/>
            <person name="Gibbons J."/>
            <person name="Hibbett D."/>
        </authorList>
    </citation>
    <scope>NUCLEOTIDE SEQUENCE [LARGE SCALE GENOMIC DNA]</scope>
    <source>
        <strain evidence="5">ALCF2SS1-6</strain>
    </source>
</reference>
<dbReference type="PROSITE" id="PS50081">
    <property type="entry name" value="ZF_DAG_PE_2"/>
    <property type="match status" value="1"/>
</dbReference>
<organism evidence="5 6">
    <name type="scientific">Lentinus tigrinus ALCF2SS1-6</name>
    <dbReference type="NCBI Taxonomy" id="1328759"/>
    <lineage>
        <taxon>Eukaryota</taxon>
        <taxon>Fungi</taxon>
        <taxon>Dikarya</taxon>
        <taxon>Basidiomycota</taxon>
        <taxon>Agaricomycotina</taxon>
        <taxon>Agaricomycetes</taxon>
        <taxon>Polyporales</taxon>
        <taxon>Polyporaceae</taxon>
        <taxon>Lentinus</taxon>
    </lineage>
</organism>
<feature type="region of interest" description="Disordered" evidence="3">
    <location>
        <begin position="200"/>
        <end position="233"/>
    </location>
</feature>
<gene>
    <name evidence="5" type="ORF">L227DRAFT_570134</name>
</gene>
<dbReference type="CDD" id="cd00029">
    <property type="entry name" value="C1"/>
    <property type="match status" value="1"/>
</dbReference>
<dbReference type="InterPro" id="IPR016024">
    <property type="entry name" value="ARM-type_fold"/>
</dbReference>
<protein>
    <recommendedName>
        <fullName evidence="4">Phorbol-ester/DAG-type domain-containing protein</fullName>
    </recommendedName>
</protein>
<feature type="compositionally biased region" description="Acidic residues" evidence="3">
    <location>
        <begin position="150"/>
        <end position="159"/>
    </location>
</feature>
<feature type="compositionally biased region" description="Low complexity" evidence="3">
    <location>
        <begin position="19"/>
        <end position="33"/>
    </location>
</feature>
<evidence type="ECO:0000256" key="1">
    <source>
        <dbReference type="ARBA" id="ARBA00022723"/>
    </source>
</evidence>
<dbReference type="GO" id="GO:0046872">
    <property type="term" value="F:metal ion binding"/>
    <property type="evidence" value="ECO:0007669"/>
    <property type="project" value="UniProtKB-KW"/>
</dbReference>
<evidence type="ECO:0000313" key="5">
    <source>
        <dbReference type="EMBL" id="RPD66234.1"/>
    </source>
</evidence>
<proteinExistence type="predicted"/>
<keyword evidence="6" id="KW-1185">Reference proteome</keyword>
<feature type="region of interest" description="Disordered" evidence="3">
    <location>
        <begin position="60"/>
        <end position="84"/>
    </location>
</feature>
<sequence length="2335" mass="260123">MASTPTLRVDTNPFNVIDKASPSASPSSPKSPSFGTFTRDRARSISQSVLLSFRISSVSDAKSNVSGPSAAKQPGPPGASRARNESRKLLSHILSQLQSRPLPPPYLSTLVYGAGQNEKGSGSVIKSVKGAVKYTGTLRERRTHQPLPQEDSDSEDESPEGFSPDITIDLLNQLKDILTVSMVHGWDIFYDSVPQTQRSNSEKLRDSFMRRRSLSVGRSRSRSPSVGRGDSEGAVRAPQLLSQCISIVGSIIAEDCRYKVTARPSRPPNSLQFIVLDVARFLLHTHRHDPSVIAQIGFVLLPAFMTFSPEMYSRLLAFFDDGVIGNTLADLRALQGTRQLSSPSADLSYNDSMSINEPPMVSILVDEVQEESAVAHNESNWRRWTRALSSDDVAIRSTSAPLQDVAVYQLSSIIPPLLAAILESIDLPSSSSATLHRFHRLLNRIAESKPDTYLDALAVIAYHTPRARYAAISLLLSYWPHAIGHLTISKTFPSINYQEAIVREMQGALVSRRSQSHPYSHQFVPWRFPKASGPAIFAGVSHTDCHSCASPIEGFGLLCPLCMCMVHFNCYDYPDGSFFTQYSVAADPSMQKIAVHRFCHVLPQRHVTGLEVVHKAQHAFRPVNLFSLTLCFICKKPLWGPVLQALKCGSCNQFVHAACLTRATSSDLPRCRMTVIDDTYMTISWKALRQSFADHYREVFLTEADLPLKTYEEISVFLAVLWIQLQILNNGVALGSIVVQQGSTANDDGQMDEFELHYLVNLYEAYLSSRTTRLSQALSDHFAENRLRAPETQIFFDWNVLTFILSVIKSPASKSDGLNGSSGDLLTAVQPGDDQDPSLDDGGYPYEMVTLAHLRDQLGDELNLHSEAAARYLLSHLFHLGFFQRMDCQGSLFDGGPHPERLQCSFPIPIGLEVSTEVETLVASIEACLSDIDLSVNEAGLLLLVRKFWPDGMLTDYALRRLSKAVLAWIVSEDDDLATMLRDYVARGLSLPGVRSGVDVQPWPAPTYARPTATSSANNGGDYVAGRRALSSRYAARWLLALHDQDVEAYAIMVFDLLVEQAQELPVSDEFFLGKGRDGVEKREATITEKILHLILKLGQASVLFTIFDDLFQKWLDRASSLNVDEQIPFASLSRLFNRELDTSSARFSAIAEPRLSLTENPSLLTVNPLKVITDIAKKNHEGYDNTLHWLCLFVRSGVEISVPTFMHLVELGNRFGVSLEVCSLLIKAALWSCWLKSLGRQDLQSVVAAVHVGIGPQLVSYLQARHREDEVLQVIRQSLTTCLLLYGCEREFLLSSGLVLENEIRGLPSRRKLHGRAATVTDPIIVNSALIDALKTYVETGFEEVSCIAAKFLDAFMHHAPLVESYEVDNFILRNGSSLCTCVWQFYAVQTARISTIRTGVLLRVLVVDAQPFQSLLQHLFEQFGSWELRMQAITRLFRMIEDVTSPAFVVEDRQWRSSVIDVFRYFFGALWEDEREEIRLAVDTWSQTLLSTHFEAIGLCWDEALVKSPVADRTKLVSFLNQLRPHFPQWRLLSWDVIMEALLESEFIQKNGDDEDGPMSAHLSMYGLPSASRNTMLVDPDLQTLQNSLVSLSIRMIADSIPIEVNSLLKLKDHLARTLGFAEVAMIAIGNTNHFFVKFGSLDTIPEAAYPCLNELMVALDSAQPYSLVSSTMGGRYSDDEPAASLLVGSAFVDLFLETFVQCDNIESIPALTLKNMLKALIIVIYKHDFDSRPLKPFQALLRRAVKRALDLLLVDLSYDIRQLVLTACHAFIKRWPHLIGNIVVEAIESTMTLMENMEYLHNGDDILIDQTKNFLRTILGLYAFSGVFYLLCKRRHTHDFFAIVKHLTGPHVKAEHNPHPRETLRDALLRDTLARAVEGDDESLQVVVDNLNTYVEIVHHTEYTLPLMQFVGSCLLNLTRKTADLHHARFDPSPLLLIACTLIQHNKAHSRDLLSQLEILLRSSLIRFNVSVASLRRVLHVTTTLYRKAAKVAGNNENALVNPLASAMLEISRDGLNMKARVTPATLSALVEALTATPDRGSARVTFIPLEEQLHLAHDGLSFLIHESNADGFFQSDFTTSQAIAKMVLHGAEIQPSLMQNLHRSQLSVRGWSILALAALSRPSGASAALLFEHFSTFSLAYNLSISQYHSVQMLDYSEAQDRAHADISYAYASIKLWLLLARKASLEHPGVDAAGALQDAEGIAAKMVWNELWPPFETVITAFEMDAHGGNVSPLASSMWTSVADLFLFVRQSRSVIALDTAVPTRILNRLKDVVRGESKVSRVVRSLKDSPPDDSLEYFVNQVTTEITAEEKLQAAKRQINMERGRRVVS</sequence>
<dbReference type="OrthoDB" id="6270916at2759"/>
<dbReference type="STRING" id="1328759.A0A5C2SS47"/>
<dbReference type="Pfam" id="PF00130">
    <property type="entry name" value="C1_1"/>
    <property type="match status" value="1"/>
</dbReference>
<dbReference type="SMART" id="SM00109">
    <property type="entry name" value="C1"/>
    <property type="match status" value="1"/>
</dbReference>
<dbReference type="SUPFAM" id="SSF48371">
    <property type="entry name" value="ARM repeat"/>
    <property type="match status" value="2"/>
</dbReference>
<feature type="compositionally biased region" description="Basic and acidic residues" evidence="3">
    <location>
        <begin position="200"/>
        <end position="209"/>
    </location>
</feature>
<dbReference type="SUPFAM" id="SSF57889">
    <property type="entry name" value="Cysteine-rich domain"/>
    <property type="match status" value="1"/>
</dbReference>
<dbReference type="Gene3D" id="3.30.60.20">
    <property type="match status" value="1"/>
</dbReference>
<accession>A0A5C2SS47</accession>
<keyword evidence="2" id="KW-0862">Zinc</keyword>
<dbReference type="Proteomes" id="UP000313359">
    <property type="component" value="Unassembled WGS sequence"/>
</dbReference>
<name>A0A5C2SS47_9APHY</name>
<evidence type="ECO:0000256" key="2">
    <source>
        <dbReference type="ARBA" id="ARBA00022833"/>
    </source>
</evidence>
<feature type="region of interest" description="Disordered" evidence="3">
    <location>
        <begin position="1"/>
        <end position="39"/>
    </location>
</feature>
<dbReference type="EMBL" id="ML122251">
    <property type="protein sequence ID" value="RPD66234.1"/>
    <property type="molecule type" value="Genomic_DNA"/>
</dbReference>
<evidence type="ECO:0000313" key="6">
    <source>
        <dbReference type="Proteomes" id="UP000313359"/>
    </source>
</evidence>